<gene>
    <name evidence="2" type="ORF">CI1B_14640</name>
</gene>
<dbReference type="OrthoDB" id="8241368at2"/>
<dbReference type="AlphaFoldDB" id="A0A508SV16"/>
<keyword evidence="1" id="KW-0472">Membrane</keyword>
<reference evidence="2" key="1">
    <citation type="submission" date="2019-02" db="EMBL/GenBank/DDBJ databases">
        <authorList>
            <person name="Pothier F.J."/>
        </authorList>
    </citation>
    <scope>NUCLEOTIDE SEQUENCE</scope>
    <source>
        <strain evidence="2">CI-1B</strain>
    </source>
</reference>
<dbReference type="Proteomes" id="UP000328092">
    <property type="component" value="Unassembled WGS sequence"/>
</dbReference>
<evidence type="ECO:0000313" key="3">
    <source>
        <dbReference type="Proteomes" id="UP000328092"/>
    </source>
</evidence>
<protein>
    <submittedName>
        <fullName evidence="2">Uncharacterized protein</fullName>
    </submittedName>
</protein>
<evidence type="ECO:0000313" key="2">
    <source>
        <dbReference type="EMBL" id="VIO66343.1"/>
    </source>
</evidence>
<organism evidence="2 3">
    <name type="scientific">Bradyrhizobium ivorense</name>
    <dbReference type="NCBI Taxonomy" id="2511166"/>
    <lineage>
        <taxon>Bacteria</taxon>
        <taxon>Pseudomonadati</taxon>
        <taxon>Pseudomonadota</taxon>
        <taxon>Alphaproteobacteria</taxon>
        <taxon>Hyphomicrobiales</taxon>
        <taxon>Nitrobacteraceae</taxon>
        <taxon>Bradyrhizobium</taxon>
    </lineage>
</organism>
<feature type="transmembrane region" description="Helical" evidence="1">
    <location>
        <begin position="56"/>
        <end position="75"/>
    </location>
</feature>
<keyword evidence="1" id="KW-1133">Transmembrane helix</keyword>
<accession>A0A508SV16</accession>
<sequence>MLQRLINDVKDSAGSALRLTSLAGAAAIALFIAIAFLCAAAFVFVLQHYGPVEACLAGAALFFVVTLIAAGAFMARRREMRRRAERAAKATAAAALADPVMIATGLQIVRAIGVKRLIPIIAVGGLALGLMASRSAAASEKPAEEE</sequence>
<dbReference type="RefSeq" id="WP_139858083.1">
    <property type="nucleotide sequence ID" value="NZ_CAADFC020000004.1"/>
</dbReference>
<feature type="transmembrane region" description="Helical" evidence="1">
    <location>
        <begin position="21"/>
        <end position="44"/>
    </location>
</feature>
<proteinExistence type="predicted"/>
<name>A0A508SV16_9BRAD</name>
<comment type="caution">
    <text evidence="2">The sequence shown here is derived from an EMBL/GenBank/DDBJ whole genome shotgun (WGS) entry which is preliminary data.</text>
</comment>
<dbReference type="EMBL" id="CAADFC020000004">
    <property type="protein sequence ID" value="VIO66343.1"/>
    <property type="molecule type" value="Genomic_DNA"/>
</dbReference>
<evidence type="ECO:0000256" key="1">
    <source>
        <dbReference type="SAM" id="Phobius"/>
    </source>
</evidence>
<keyword evidence="3" id="KW-1185">Reference proteome</keyword>
<keyword evidence="1" id="KW-0812">Transmembrane</keyword>